<gene>
    <name evidence="8" type="ORF">DES36_11761</name>
</gene>
<dbReference type="Proteomes" id="UP000253490">
    <property type="component" value="Unassembled WGS sequence"/>
</dbReference>
<dbReference type="EMBL" id="QNRX01000017">
    <property type="protein sequence ID" value="RBP59966.1"/>
    <property type="molecule type" value="Genomic_DNA"/>
</dbReference>
<accession>A0A366HZS0</accession>
<dbReference type="RefSeq" id="WP_113921421.1">
    <property type="nucleotide sequence ID" value="NZ_QNRX01000017.1"/>
</dbReference>
<dbReference type="InterPro" id="IPR015422">
    <property type="entry name" value="PyrdxlP-dep_Trfase_small"/>
</dbReference>
<dbReference type="InterPro" id="IPR015424">
    <property type="entry name" value="PyrdxlP-dep_Trfase"/>
</dbReference>
<dbReference type="GO" id="GO:0031071">
    <property type="term" value="F:cysteine desulfurase activity"/>
    <property type="evidence" value="ECO:0007669"/>
    <property type="project" value="UniProtKB-EC"/>
</dbReference>
<dbReference type="OrthoDB" id="9804366at2"/>
<dbReference type="PANTHER" id="PTHR43586:SF8">
    <property type="entry name" value="CYSTEINE DESULFURASE 1, CHLOROPLASTIC"/>
    <property type="match status" value="1"/>
</dbReference>
<evidence type="ECO:0000313" key="9">
    <source>
        <dbReference type="Proteomes" id="UP000253490"/>
    </source>
</evidence>
<comment type="caution">
    <text evidence="8">The sequence shown here is derived from an EMBL/GenBank/DDBJ whole genome shotgun (WGS) entry which is preliminary data.</text>
</comment>
<evidence type="ECO:0000256" key="1">
    <source>
        <dbReference type="ARBA" id="ARBA00001933"/>
    </source>
</evidence>
<reference evidence="8 9" key="1">
    <citation type="submission" date="2018-06" db="EMBL/GenBank/DDBJ databases">
        <title>Genomic Encyclopedia of Type Strains, Phase IV (KMG-IV): sequencing the most valuable type-strain genomes for metagenomic binning, comparative biology and taxonomic classification.</title>
        <authorList>
            <person name="Goeker M."/>
        </authorList>
    </citation>
    <scope>NUCLEOTIDE SEQUENCE [LARGE SCALE GENOMIC DNA]</scope>
    <source>
        <strain evidence="8 9">DSM 22112</strain>
    </source>
</reference>
<dbReference type="CDD" id="cd06453">
    <property type="entry name" value="SufS_like"/>
    <property type="match status" value="1"/>
</dbReference>
<evidence type="ECO:0000259" key="7">
    <source>
        <dbReference type="Pfam" id="PF00266"/>
    </source>
</evidence>
<evidence type="ECO:0000256" key="2">
    <source>
        <dbReference type="ARBA" id="ARBA00010447"/>
    </source>
</evidence>
<sequence length="438" mass="48642">MITSKWFQDRSSEYYFLSNYKPDVHTINNNAPFRRADLDIYSIRKDFPILQTRVNGKSLVWLDNSATTQKPKDVINTLEEYYSKYNSNIHRGAHTLAKISTDAYETAREKIRLFIGASSLEEIIFVRGTTEGINLVTETFGESNIEKGDEIILSIMEHHSNIVPWQKLAKKKGATIKIIPVNECGELILEEYKKLLSPKTKIVAITQLSNILGTINPIKEIIEIAHASEAKVLVDGAQGIAHIGIDVNEVDADFYVFSGHKIYGPTGIGVLYGKKELLQNMPPYQRGGGMIKNVTFDSTEYNSLPYKFEAGTGNIADAIGLGAAIDYVNNIGINRIMAHEAELTNYAMERLSHLPGLSLIGTTPNKSSVISFILSGLSPDQAAHKLNEDGIAVRSGHHCAQPVLKHYGFNSVIRASIGIYNTREEIDILANSLMKMLR</sequence>
<dbReference type="GO" id="GO:0006534">
    <property type="term" value="P:cysteine metabolic process"/>
    <property type="evidence" value="ECO:0007669"/>
    <property type="project" value="InterPro"/>
</dbReference>
<dbReference type="Gene3D" id="3.90.1150.10">
    <property type="entry name" value="Aspartate Aminotransferase, domain 1"/>
    <property type="match status" value="1"/>
</dbReference>
<evidence type="ECO:0000256" key="4">
    <source>
        <dbReference type="ARBA" id="ARBA00022679"/>
    </source>
</evidence>
<dbReference type="Pfam" id="PF00266">
    <property type="entry name" value="Aminotran_5"/>
    <property type="match status" value="1"/>
</dbReference>
<dbReference type="InterPro" id="IPR000192">
    <property type="entry name" value="Aminotrans_V_dom"/>
</dbReference>
<comment type="similarity">
    <text evidence="2">Belongs to the class-V pyridoxal-phosphate-dependent aminotransferase family. Csd subfamily.</text>
</comment>
<comment type="catalytic activity">
    <reaction evidence="6">
        <text>(sulfur carrier)-H + L-cysteine = (sulfur carrier)-SH + L-alanine</text>
        <dbReference type="Rhea" id="RHEA:43892"/>
        <dbReference type="Rhea" id="RHEA-COMP:14737"/>
        <dbReference type="Rhea" id="RHEA-COMP:14739"/>
        <dbReference type="ChEBI" id="CHEBI:29917"/>
        <dbReference type="ChEBI" id="CHEBI:35235"/>
        <dbReference type="ChEBI" id="CHEBI:57972"/>
        <dbReference type="ChEBI" id="CHEBI:64428"/>
        <dbReference type="EC" id="2.8.1.7"/>
    </reaction>
</comment>
<proteinExistence type="inferred from homology"/>
<protein>
    <recommendedName>
        <fullName evidence="3">cysteine desulfurase</fullName>
        <ecNumber evidence="3">2.8.1.7</ecNumber>
    </recommendedName>
</protein>
<dbReference type="InterPro" id="IPR016454">
    <property type="entry name" value="Cysteine_dSase"/>
</dbReference>
<dbReference type="Gene3D" id="3.40.640.10">
    <property type="entry name" value="Type I PLP-dependent aspartate aminotransferase-like (Major domain)"/>
    <property type="match status" value="1"/>
</dbReference>
<keyword evidence="5" id="KW-0663">Pyridoxal phosphate</keyword>
<keyword evidence="9" id="KW-1185">Reference proteome</keyword>
<dbReference type="NCBIfam" id="TIGR01979">
    <property type="entry name" value="sufS"/>
    <property type="match status" value="1"/>
</dbReference>
<feature type="domain" description="Aminotransferase class V" evidence="7">
    <location>
        <begin position="60"/>
        <end position="429"/>
    </location>
</feature>
<organism evidence="8 9">
    <name type="scientific">Alkalibaculum bacchi</name>
    <dbReference type="NCBI Taxonomy" id="645887"/>
    <lineage>
        <taxon>Bacteria</taxon>
        <taxon>Bacillati</taxon>
        <taxon>Bacillota</taxon>
        <taxon>Clostridia</taxon>
        <taxon>Eubacteriales</taxon>
        <taxon>Eubacteriaceae</taxon>
        <taxon>Alkalibaculum</taxon>
    </lineage>
</organism>
<evidence type="ECO:0000313" key="8">
    <source>
        <dbReference type="EMBL" id="RBP59966.1"/>
    </source>
</evidence>
<dbReference type="InterPro" id="IPR015421">
    <property type="entry name" value="PyrdxlP-dep_Trfase_major"/>
</dbReference>
<evidence type="ECO:0000256" key="3">
    <source>
        <dbReference type="ARBA" id="ARBA00012239"/>
    </source>
</evidence>
<dbReference type="SUPFAM" id="SSF53383">
    <property type="entry name" value="PLP-dependent transferases"/>
    <property type="match status" value="1"/>
</dbReference>
<dbReference type="PANTHER" id="PTHR43586">
    <property type="entry name" value="CYSTEINE DESULFURASE"/>
    <property type="match status" value="1"/>
</dbReference>
<comment type="cofactor">
    <cofactor evidence="1">
        <name>pyridoxal 5'-phosphate</name>
        <dbReference type="ChEBI" id="CHEBI:597326"/>
    </cofactor>
</comment>
<name>A0A366HZS0_9FIRM</name>
<dbReference type="GO" id="GO:0030170">
    <property type="term" value="F:pyridoxal phosphate binding"/>
    <property type="evidence" value="ECO:0007669"/>
    <property type="project" value="InterPro"/>
</dbReference>
<evidence type="ECO:0000256" key="5">
    <source>
        <dbReference type="ARBA" id="ARBA00022898"/>
    </source>
</evidence>
<dbReference type="PIRSF" id="PIRSF005572">
    <property type="entry name" value="NifS"/>
    <property type="match status" value="1"/>
</dbReference>
<keyword evidence="4" id="KW-0808">Transferase</keyword>
<evidence type="ECO:0000256" key="6">
    <source>
        <dbReference type="ARBA" id="ARBA00050776"/>
    </source>
</evidence>
<dbReference type="InterPro" id="IPR010970">
    <property type="entry name" value="Cys_dSase_SufS"/>
</dbReference>
<dbReference type="EC" id="2.8.1.7" evidence="3"/>
<dbReference type="AlphaFoldDB" id="A0A366HZS0"/>